<reference evidence="2 3" key="1">
    <citation type="submission" date="2020-07" db="EMBL/GenBank/DDBJ databases">
        <title>Genomic Encyclopedia of Type Strains, Phase IV (KMG-IV): sequencing the most valuable type-strain genomes for metagenomic binning, comparative biology and taxonomic classification.</title>
        <authorList>
            <person name="Goeker M."/>
        </authorList>
    </citation>
    <scope>NUCLEOTIDE SEQUENCE [LARGE SCALE GENOMIC DNA]</scope>
    <source>
        <strain evidence="2 3">DSM 29043</strain>
    </source>
</reference>
<comment type="caution">
    <text evidence="2">The sequence shown here is derived from an EMBL/GenBank/DDBJ whole genome shotgun (WGS) entry which is preliminary data.</text>
</comment>
<keyword evidence="1" id="KW-0812">Transmembrane</keyword>
<evidence type="ECO:0000313" key="3">
    <source>
        <dbReference type="Proteomes" id="UP000522081"/>
    </source>
</evidence>
<name>A0A7Z0BVR8_9SPHN</name>
<keyword evidence="3" id="KW-1185">Reference proteome</keyword>
<dbReference type="EMBL" id="JACBZF010000003">
    <property type="protein sequence ID" value="NYH95615.1"/>
    <property type="molecule type" value="Genomic_DNA"/>
</dbReference>
<dbReference type="Pfam" id="PF22564">
    <property type="entry name" value="HAAS"/>
    <property type="match status" value="1"/>
</dbReference>
<feature type="transmembrane region" description="Helical" evidence="1">
    <location>
        <begin position="107"/>
        <end position="133"/>
    </location>
</feature>
<evidence type="ECO:0000256" key="1">
    <source>
        <dbReference type="SAM" id="Phobius"/>
    </source>
</evidence>
<keyword evidence="1" id="KW-0472">Membrane</keyword>
<keyword evidence="1" id="KW-1133">Transmembrane helix</keyword>
<evidence type="ECO:0000313" key="2">
    <source>
        <dbReference type="EMBL" id="NYH95615.1"/>
    </source>
</evidence>
<feature type="transmembrane region" description="Helical" evidence="1">
    <location>
        <begin position="145"/>
        <end position="172"/>
    </location>
</feature>
<dbReference type="RefSeq" id="WP_179407530.1">
    <property type="nucleotide sequence ID" value="NZ_BMGF01000003.1"/>
</dbReference>
<sequence>MKRDEFLKRLRHGLKGLPPEAIEDIVADYAAHFEAAADEGRSEEEVAEALGDPARLARELKLEAGFRRWEDVRSPSSAWTAIVALLGLGALDILVLLPIILPALGVVIGLYLAMFFVFVAGGFILIVGPFSAFPGGILTAMFGGLGMMAIAVALTALLLIATIGIVNALVWFGRLHYRVIEPAIHSEG</sequence>
<organism evidence="2 3">
    <name type="scientific">Novosphingobium marinum</name>
    <dbReference type="NCBI Taxonomy" id="1514948"/>
    <lineage>
        <taxon>Bacteria</taxon>
        <taxon>Pseudomonadati</taxon>
        <taxon>Pseudomonadota</taxon>
        <taxon>Alphaproteobacteria</taxon>
        <taxon>Sphingomonadales</taxon>
        <taxon>Sphingomonadaceae</taxon>
        <taxon>Novosphingobium</taxon>
    </lineage>
</organism>
<protein>
    <submittedName>
        <fullName evidence="2">Putative membrane protein</fullName>
    </submittedName>
</protein>
<accession>A0A7Z0BVR8</accession>
<dbReference type="Proteomes" id="UP000522081">
    <property type="component" value="Unassembled WGS sequence"/>
</dbReference>
<dbReference type="AlphaFoldDB" id="A0A7Z0BVR8"/>
<proteinExistence type="predicted"/>
<feature type="transmembrane region" description="Helical" evidence="1">
    <location>
        <begin position="77"/>
        <end position="101"/>
    </location>
</feature>
<gene>
    <name evidence="2" type="ORF">FHS75_001944</name>
</gene>